<comment type="caution">
    <text evidence="2">The sequence shown here is derived from an EMBL/GenBank/DDBJ whole genome shotgun (WGS) entry which is preliminary data.</text>
</comment>
<reference evidence="2 3" key="1">
    <citation type="journal article" date="2015" name="Mol. Plant Microbe Interact.">
        <title>Genome, transcriptome, and functional analyses of Penicillium expansum provide new insights into secondary metabolism and pathogenicity.</title>
        <authorList>
            <person name="Ballester A.R."/>
            <person name="Marcet-Houben M."/>
            <person name="Levin E."/>
            <person name="Sela N."/>
            <person name="Selma-Lazaro C."/>
            <person name="Carmona L."/>
            <person name="Wisniewski M."/>
            <person name="Droby S."/>
            <person name="Gonzalez-Candelas L."/>
            <person name="Gabaldon T."/>
        </authorList>
    </citation>
    <scope>NUCLEOTIDE SEQUENCE [LARGE SCALE GENOMIC DNA]</scope>
    <source>
        <strain evidence="2 3">PHI-1</strain>
    </source>
</reference>
<feature type="compositionally biased region" description="Polar residues" evidence="1">
    <location>
        <begin position="17"/>
        <end position="31"/>
    </location>
</feature>
<protein>
    <submittedName>
        <fullName evidence="2">Uncharacterized protein</fullName>
    </submittedName>
</protein>
<evidence type="ECO:0000313" key="3">
    <source>
        <dbReference type="Proteomes" id="UP000030104"/>
    </source>
</evidence>
<organism evidence="2 3">
    <name type="scientific">Penicillium italicum</name>
    <name type="common">Blue mold</name>
    <dbReference type="NCBI Taxonomy" id="40296"/>
    <lineage>
        <taxon>Eukaryota</taxon>
        <taxon>Fungi</taxon>
        <taxon>Dikarya</taxon>
        <taxon>Ascomycota</taxon>
        <taxon>Pezizomycotina</taxon>
        <taxon>Eurotiomycetes</taxon>
        <taxon>Eurotiomycetidae</taxon>
        <taxon>Eurotiales</taxon>
        <taxon>Aspergillaceae</taxon>
        <taxon>Penicillium</taxon>
    </lineage>
</organism>
<name>A0A0A2KH64_PENIT</name>
<feature type="region of interest" description="Disordered" evidence="1">
    <location>
        <begin position="42"/>
        <end position="61"/>
    </location>
</feature>
<dbReference type="Proteomes" id="UP000030104">
    <property type="component" value="Unassembled WGS sequence"/>
</dbReference>
<accession>A0A0A2KH64</accession>
<keyword evidence="3" id="KW-1185">Reference proteome</keyword>
<dbReference type="HOGENOM" id="CLU_2923366_0_0_1"/>
<feature type="region of interest" description="Disordered" evidence="1">
    <location>
        <begin position="17"/>
        <end position="36"/>
    </location>
</feature>
<evidence type="ECO:0000256" key="1">
    <source>
        <dbReference type="SAM" id="MobiDB-lite"/>
    </source>
</evidence>
<dbReference type="EMBL" id="JQGA01001627">
    <property type="protein sequence ID" value="KGO63680.1"/>
    <property type="molecule type" value="Genomic_DNA"/>
</dbReference>
<gene>
    <name evidence="2" type="ORF">PITC_072070</name>
</gene>
<sequence>MVYMYILASSGGISWHQSSPTDPQISHNAPNTVFGHLESSTGKLSSAYTPQRMPHNRFCSQ</sequence>
<evidence type="ECO:0000313" key="2">
    <source>
        <dbReference type="EMBL" id="KGO63680.1"/>
    </source>
</evidence>
<dbReference type="AlphaFoldDB" id="A0A0A2KH64"/>
<proteinExistence type="predicted"/>